<keyword evidence="4" id="KW-1185">Reference proteome</keyword>
<dbReference type="EMBL" id="BKAR01000035">
    <property type="protein sequence ID" value="GEP85590.1"/>
    <property type="molecule type" value="Genomic_DNA"/>
</dbReference>
<keyword evidence="2" id="KW-0203">Cytokinin biosynthesis</keyword>
<dbReference type="GO" id="GO:0009691">
    <property type="term" value="P:cytokinin biosynthetic process"/>
    <property type="evidence" value="ECO:0007669"/>
    <property type="project" value="UniProtKB-UniRule"/>
</dbReference>
<sequence length="186" mass="20676">MNIIVYCGASEGNNTLYSTAAESLGKWMAAQDYGLVFGGGKVGLMGKLADTVIAEDGHAIGVMPQFLADREIAHQGLDELIIVDTMAERKAAMLEKGDVCLALPGGPGTLEEITEMVSWTRIGQNPNPCVFWNVNGYYNKIEAFYNQMVEEGFLTQTDRDLICFTDSYNELNQFIEKYHTPNIRRY</sequence>
<protein>
    <recommendedName>
        <fullName evidence="2">Cytokinin riboside 5'-monophosphate phosphoribohydrolase</fullName>
        <ecNumber evidence="2">3.2.2.n1</ecNumber>
    </recommendedName>
</protein>
<dbReference type="OrthoDB" id="9801098at2"/>
<keyword evidence="2 3" id="KW-0378">Hydrolase</keyword>
<dbReference type="PANTHER" id="PTHR31223:SF70">
    <property type="entry name" value="LOG FAMILY PROTEIN YJL055W"/>
    <property type="match status" value="1"/>
</dbReference>
<evidence type="ECO:0000313" key="4">
    <source>
        <dbReference type="Proteomes" id="UP000321736"/>
    </source>
</evidence>
<dbReference type="GO" id="GO:0005829">
    <property type="term" value="C:cytosol"/>
    <property type="evidence" value="ECO:0007669"/>
    <property type="project" value="TreeGrafter"/>
</dbReference>
<dbReference type="EC" id="3.2.2.n1" evidence="2"/>
<comment type="similarity">
    <text evidence="1 2">Belongs to the LOG family.</text>
</comment>
<evidence type="ECO:0000256" key="1">
    <source>
        <dbReference type="ARBA" id="ARBA00006763"/>
    </source>
</evidence>
<evidence type="ECO:0000313" key="3">
    <source>
        <dbReference type="EMBL" id="GEP85590.1"/>
    </source>
</evidence>
<dbReference type="GO" id="GO:0016799">
    <property type="term" value="F:hydrolase activity, hydrolyzing N-glycosyl compounds"/>
    <property type="evidence" value="ECO:0007669"/>
    <property type="project" value="TreeGrafter"/>
</dbReference>
<dbReference type="InterPro" id="IPR005269">
    <property type="entry name" value="LOG"/>
</dbReference>
<evidence type="ECO:0000256" key="2">
    <source>
        <dbReference type="RuleBase" id="RU363015"/>
    </source>
</evidence>
<dbReference type="RefSeq" id="WP_095103751.1">
    <property type="nucleotide sequence ID" value="NZ_BKAR01000035.1"/>
</dbReference>
<proteinExistence type="inferred from homology"/>
<dbReference type="Proteomes" id="UP000321736">
    <property type="component" value="Unassembled WGS sequence"/>
</dbReference>
<accession>A0A239TQ15</accession>
<dbReference type="AlphaFoldDB" id="A0A239TQ15"/>
<dbReference type="Gene3D" id="3.40.50.450">
    <property type="match status" value="1"/>
</dbReference>
<reference evidence="3 4" key="1">
    <citation type="submission" date="2019-07" db="EMBL/GenBank/DDBJ databases">
        <title>Whole genome shotgun sequence of Staphylococcus piscifermentans NBRC 109625.</title>
        <authorList>
            <person name="Hosoyama A."/>
            <person name="Uohara A."/>
            <person name="Ohji S."/>
            <person name="Ichikawa N."/>
        </authorList>
    </citation>
    <scope>NUCLEOTIDE SEQUENCE [LARGE SCALE GENOMIC DNA]</scope>
    <source>
        <strain evidence="3 4">NBRC 109625</strain>
    </source>
</reference>
<comment type="caution">
    <text evidence="3">The sequence shown here is derived from an EMBL/GenBank/DDBJ whole genome shotgun (WGS) entry which is preliminary data.</text>
</comment>
<gene>
    <name evidence="3" type="ORF">SPI02_21750</name>
</gene>
<dbReference type="NCBIfam" id="TIGR00730">
    <property type="entry name" value="Rossman fold protein, TIGR00730 family"/>
    <property type="match status" value="1"/>
</dbReference>
<organism evidence="3 4">
    <name type="scientific">Staphylococcus piscifermentans</name>
    <dbReference type="NCBI Taxonomy" id="70258"/>
    <lineage>
        <taxon>Bacteria</taxon>
        <taxon>Bacillati</taxon>
        <taxon>Bacillota</taxon>
        <taxon>Bacilli</taxon>
        <taxon>Bacillales</taxon>
        <taxon>Staphylococcaceae</taxon>
        <taxon>Staphylococcus</taxon>
    </lineage>
</organism>
<dbReference type="SUPFAM" id="SSF102405">
    <property type="entry name" value="MCP/YpsA-like"/>
    <property type="match status" value="1"/>
</dbReference>
<dbReference type="PANTHER" id="PTHR31223">
    <property type="entry name" value="LOG FAMILY PROTEIN YJL055W"/>
    <property type="match status" value="1"/>
</dbReference>
<dbReference type="Pfam" id="PF03641">
    <property type="entry name" value="Lysine_decarbox"/>
    <property type="match status" value="1"/>
</dbReference>
<dbReference type="InterPro" id="IPR031100">
    <property type="entry name" value="LOG_fam"/>
</dbReference>
<name>A0A239TQ15_9STAP</name>